<keyword evidence="1" id="KW-0812">Transmembrane</keyword>
<keyword evidence="1" id="KW-0472">Membrane</keyword>
<keyword evidence="1" id="KW-1133">Transmembrane helix</keyword>
<gene>
    <name evidence="2" type="ORF">ES332_A13G157700v1</name>
</gene>
<name>A0A5D2MLQ7_GOSTO</name>
<evidence type="ECO:0000313" key="2">
    <source>
        <dbReference type="EMBL" id="TYH92084.1"/>
    </source>
</evidence>
<dbReference type="Proteomes" id="UP000322667">
    <property type="component" value="Chromosome A13"/>
</dbReference>
<dbReference type="EMBL" id="CM017622">
    <property type="protein sequence ID" value="TYH92084.1"/>
    <property type="molecule type" value="Genomic_DNA"/>
</dbReference>
<reference evidence="2 3" key="1">
    <citation type="submission" date="2019-07" db="EMBL/GenBank/DDBJ databases">
        <title>WGS assembly of Gossypium tomentosum.</title>
        <authorList>
            <person name="Chen Z.J."/>
            <person name="Sreedasyam A."/>
            <person name="Ando A."/>
            <person name="Song Q."/>
            <person name="De L."/>
            <person name="Hulse-Kemp A."/>
            <person name="Ding M."/>
            <person name="Ye W."/>
            <person name="Kirkbride R."/>
            <person name="Jenkins J."/>
            <person name="Plott C."/>
            <person name="Lovell J."/>
            <person name="Lin Y.-M."/>
            <person name="Vaughn R."/>
            <person name="Liu B."/>
            <person name="Li W."/>
            <person name="Simpson S."/>
            <person name="Scheffler B."/>
            <person name="Saski C."/>
            <person name="Grover C."/>
            <person name="Hu G."/>
            <person name="Conover J."/>
            <person name="Carlson J."/>
            <person name="Shu S."/>
            <person name="Boston L."/>
            <person name="Williams M."/>
            <person name="Peterson D."/>
            <person name="Mcgee K."/>
            <person name="Jones D."/>
            <person name="Wendel J."/>
            <person name="Stelly D."/>
            <person name="Grimwood J."/>
            <person name="Schmutz J."/>
        </authorList>
    </citation>
    <scope>NUCLEOTIDE SEQUENCE [LARGE SCALE GENOMIC DNA]</scope>
    <source>
        <strain evidence="2">7179.01</strain>
    </source>
</reference>
<protein>
    <submittedName>
        <fullName evidence="2">Uncharacterized protein</fullName>
    </submittedName>
</protein>
<evidence type="ECO:0000313" key="3">
    <source>
        <dbReference type="Proteomes" id="UP000322667"/>
    </source>
</evidence>
<sequence>MAVGHWLVISPVKLALFSLKVKLVLPFVTIWTILLNFTTLFLLLSNPPKTCTVCKWNGLASAFPTLRPAPSLKSIVPCSILLFTGLSTLTPTLGPEATKTPSALTLESFIV</sequence>
<accession>A0A5D2MLQ7</accession>
<keyword evidence="3" id="KW-1185">Reference proteome</keyword>
<dbReference type="AlphaFoldDB" id="A0A5D2MLQ7"/>
<proteinExistence type="predicted"/>
<feature type="transmembrane region" description="Helical" evidence="1">
    <location>
        <begin position="23"/>
        <end position="44"/>
    </location>
</feature>
<organism evidence="2 3">
    <name type="scientific">Gossypium tomentosum</name>
    <name type="common">Hawaiian cotton</name>
    <name type="synonym">Gossypium sandvicense</name>
    <dbReference type="NCBI Taxonomy" id="34277"/>
    <lineage>
        <taxon>Eukaryota</taxon>
        <taxon>Viridiplantae</taxon>
        <taxon>Streptophyta</taxon>
        <taxon>Embryophyta</taxon>
        <taxon>Tracheophyta</taxon>
        <taxon>Spermatophyta</taxon>
        <taxon>Magnoliopsida</taxon>
        <taxon>eudicotyledons</taxon>
        <taxon>Gunneridae</taxon>
        <taxon>Pentapetalae</taxon>
        <taxon>rosids</taxon>
        <taxon>malvids</taxon>
        <taxon>Malvales</taxon>
        <taxon>Malvaceae</taxon>
        <taxon>Malvoideae</taxon>
        <taxon>Gossypium</taxon>
    </lineage>
</organism>
<evidence type="ECO:0000256" key="1">
    <source>
        <dbReference type="SAM" id="Phobius"/>
    </source>
</evidence>